<feature type="transmembrane region" description="Helical" evidence="1">
    <location>
        <begin position="21"/>
        <end position="41"/>
    </location>
</feature>
<accession>A0ABU1UEU3</accession>
<keyword evidence="1" id="KW-0472">Membrane</keyword>
<reference evidence="2 3" key="1">
    <citation type="submission" date="2023-07" db="EMBL/GenBank/DDBJ databases">
        <title>Sorghum-associated microbial communities from plants grown in Nebraska, USA.</title>
        <authorList>
            <person name="Schachtman D."/>
        </authorList>
    </citation>
    <scope>NUCLEOTIDE SEQUENCE [LARGE SCALE GENOMIC DNA]</scope>
    <source>
        <strain evidence="2 3">BE167</strain>
    </source>
</reference>
<evidence type="ECO:0000313" key="2">
    <source>
        <dbReference type="EMBL" id="MDR7083719.1"/>
    </source>
</evidence>
<feature type="transmembrane region" description="Helical" evidence="1">
    <location>
        <begin position="150"/>
        <end position="171"/>
    </location>
</feature>
<evidence type="ECO:0000313" key="3">
    <source>
        <dbReference type="Proteomes" id="UP001252243"/>
    </source>
</evidence>
<organism evidence="2 3">
    <name type="scientific">Arthrobacter ginsengisoli</name>
    <dbReference type="NCBI Taxonomy" id="1356565"/>
    <lineage>
        <taxon>Bacteria</taxon>
        <taxon>Bacillati</taxon>
        <taxon>Actinomycetota</taxon>
        <taxon>Actinomycetes</taxon>
        <taxon>Micrococcales</taxon>
        <taxon>Micrococcaceae</taxon>
        <taxon>Arthrobacter</taxon>
    </lineage>
</organism>
<feature type="transmembrane region" description="Helical" evidence="1">
    <location>
        <begin position="209"/>
        <end position="231"/>
    </location>
</feature>
<evidence type="ECO:0000256" key="1">
    <source>
        <dbReference type="SAM" id="Phobius"/>
    </source>
</evidence>
<proteinExistence type="predicted"/>
<comment type="caution">
    <text evidence="2">The sequence shown here is derived from an EMBL/GenBank/DDBJ whole genome shotgun (WGS) entry which is preliminary data.</text>
</comment>
<dbReference type="EMBL" id="JAVDVQ010000013">
    <property type="protein sequence ID" value="MDR7083719.1"/>
    <property type="molecule type" value="Genomic_DNA"/>
</dbReference>
<name>A0ABU1UEU3_9MICC</name>
<sequence>MTGTGRTAATKRVPMNSLRKTALIAGAFYLITIFVSIPALVLKGPVLSNPGYILGPGPDTAVIWAGLLDVIAALACIGTAVVLFPVVKRQNEAAALGFAAARVLEAAIIVVGVVSLLSIVTLRQDLAGAGGAEAASLATTGRSLVAFHNWTFLLGPGIIPALNALLLGYLMYRSGLVPRVIPLVGLIGAPLLLASAAATLFGINDQISVWSAIAGIPMLIWEFSLGSWLVVKGFKPSPITAGEVAAGTPAAYRDVDA</sequence>
<dbReference type="Pfam" id="PF14329">
    <property type="entry name" value="DUF4386"/>
    <property type="match status" value="1"/>
</dbReference>
<keyword evidence="1" id="KW-0812">Transmembrane</keyword>
<dbReference type="Proteomes" id="UP001252243">
    <property type="component" value="Unassembled WGS sequence"/>
</dbReference>
<protein>
    <recommendedName>
        <fullName evidence="4">DUF4386 domain-containing protein</fullName>
    </recommendedName>
</protein>
<keyword evidence="1" id="KW-1133">Transmembrane helix</keyword>
<feature type="transmembrane region" description="Helical" evidence="1">
    <location>
        <begin position="61"/>
        <end position="87"/>
    </location>
</feature>
<feature type="transmembrane region" description="Helical" evidence="1">
    <location>
        <begin position="183"/>
        <end position="203"/>
    </location>
</feature>
<dbReference type="RefSeq" id="WP_310058931.1">
    <property type="nucleotide sequence ID" value="NZ_JAVDVQ010000013.1"/>
</dbReference>
<keyword evidence="3" id="KW-1185">Reference proteome</keyword>
<feature type="transmembrane region" description="Helical" evidence="1">
    <location>
        <begin position="99"/>
        <end position="120"/>
    </location>
</feature>
<dbReference type="InterPro" id="IPR025495">
    <property type="entry name" value="DUF4386"/>
</dbReference>
<gene>
    <name evidence="2" type="ORF">J2X01_003014</name>
</gene>
<evidence type="ECO:0008006" key="4">
    <source>
        <dbReference type="Google" id="ProtNLM"/>
    </source>
</evidence>